<dbReference type="Gene3D" id="1.20.58.1970">
    <property type="match status" value="1"/>
</dbReference>
<dbReference type="Pfam" id="PF20662">
    <property type="entry name" value="COG4_C"/>
    <property type="match status" value="1"/>
</dbReference>
<evidence type="ECO:0000256" key="1">
    <source>
        <dbReference type="ARBA" id="ARBA00004395"/>
    </source>
</evidence>
<keyword evidence="9" id="KW-0175">Coiled coil</keyword>
<accession>A0A8K0X9W4</accession>
<reference evidence="12" key="1">
    <citation type="journal article" date="2021" name="Nat. Commun.">
        <title>Genetic determinants of endophytism in the Arabidopsis root mycobiome.</title>
        <authorList>
            <person name="Mesny F."/>
            <person name="Miyauchi S."/>
            <person name="Thiergart T."/>
            <person name="Pickel B."/>
            <person name="Atanasova L."/>
            <person name="Karlsson M."/>
            <person name="Huettel B."/>
            <person name="Barry K.W."/>
            <person name="Haridas S."/>
            <person name="Chen C."/>
            <person name="Bauer D."/>
            <person name="Andreopoulos W."/>
            <person name="Pangilinan J."/>
            <person name="LaButti K."/>
            <person name="Riley R."/>
            <person name="Lipzen A."/>
            <person name="Clum A."/>
            <person name="Drula E."/>
            <person name="Henrissat B."/>
            <person name="Kohler A."/>
            <person name="Grigoriev I.V."/>
            <person name="Martin F.M."/>
            <person name="Hacquard S."/>
        </authorList>
    </citation>
    <scope>NUCLEOTIDE SEQUENCE</scope>
    <source>
        <strain evidence="12">MPI-CAGE-AT-0016</strain>
    </source>
</reference>
<feature type="coiled-coil region" evidence="9">
    <location>
        <begin position="668"/>
        <end position="695"/>
    </location>
</feature>
<evidence type="ECO:0000313" key="13">
    <source>
        <dbReference type="Proteomes" id="UP000813385"/>
    </source>
</evidence>
<feature type="compositionally biased region" description="Low complexity" evidence="10">
    <location>
        <begin position="19"/>
        <end position="47"/>
    </location>
</feature>
<evidence type="ECO:0000256" key="4">
    <source>
        <dbReference type="ARBA" id="ARBA00022448"/>
    </source>
</evidence>
<feature type="domain" description="COG4 transport protein middle alpha-helical bundle" evidence="11">
    <location>
        <begin position="209"/>
        <end position="551"/>
    </location>
</feature>
<dbReference type="OrthoDB" id="47059at2759"/>
<evidence type="ECO:0000256" key="8">
    <source>
        <dbReference type="ARBA" id="ARBA00031340"/>
    </source>
</evidence>
<dbReference type="InterPro" id="IPR048680">
    <property type="entry name" value="COG4_N"/>
</dbReference>
<gene>
    <name evidence="12" type="ORF">B0T11DRAFT_271563</name>
</gene>
<dbReference type="Proteomes" id="UP000813385">
    <property type="component" value="Unassembled WGS sequence"/>
</dbReference>
<organism evidence="12 13">
    <name type="scientific">Plectosphaerella cucumerina</name>
    <dbReference type="NCBI Taxonomy" id="40658"/>
    <lineage>
        <taxon>Eukaryota</taxon>
        <taxon>Fungi</taxon>
        <taxon>Dikarya</taxon>
        <taxon>Ascomycota</taxon>
        <taxon>Pezizomycotina</taxon>
        <taxon>Sordariomycetes</taxon>
        <taxon>Hypocreomycetidae</taxon>
        <taxon>Glomerellales</taxon>
        <taxon>Plectosphaerellaceae</taxon>
        <taxon>Plectosphaerella</taxon>
    </lineage>
</organism>
<evidence type="ECO:0000256" key="2">
    <source>
        <dbReference type="ARBA" id="ARBA00009215"/>
    </source>
</evidence>
<comment type="subcellular location">
    <subcellularLocation>
        <location evidence="1">Golgi apparatus membrane</location>
        <topology evidence="1">Peripheral membrane protein</topology>
    </subcellularLocation>
</comment>
<feature type="region of interest" description="Disordered" evidence="10">
    <location>
        <begin position="1"/>
        <end position="51"/>
    </location>
</feature>
<evidence type="ECO:0000256" key="3">
    <source>
        <dbReference type="ARBA" id="ARBA00020975"/>
    </source>
</evidence>
<evidence type="ECO:0000256" key="5">
    <source>
        <dbReference type="ARBA" id="ARBA00022927"/>
    </source>
</evidence>
<dbReference type="PANTHER" id="PTHR24016:SF0">
    <property type="entry name" value="CONSERVED OLIGOMERIC GOLGI COMPLEX SUBUNIT 4"/>
    <property type="match status" value="1"/>
</dbReference>
<comment type="similarity">
    <text evidence="2">Belongs to the COG4 family.</text>
</comment>
<proteinExistence type="inferred from homology"/>
<evidence type="ECO:0000256" key="7">
    <source>
        <dbReference type="ARBA" id="ARBA00023136"/>
    </source>
</evidence>
<keyword evidence="7" id="KW-0472">Membrane</keyword>
<keyword evidence="5" id="KW-0653">Protein transport</keyword>
<dbReference type="GO" id="GO:0015031">
    <property type="term" value="P:protein transport"/>
    <property type="evidence" value="ECO:0007669"/>
    <property type="project" value="UniProtKB-KW"/>
</dbReference>
<keyword evidence="13" id="KW-1185">Reference proteome</keyword>
<dbReference type="InterPro" id="IPR013167">
    <property type="entry name" value="COG4_M"/>
</dbReference>
<comment type="caution">
    <text evidence="12">The sequence shown here is derived from an EMBL/GenBank/DDBJ whole genome shotgun (WGS) entry which is preliminary data.</text>
</comment>
<name>A0A8K0X9W4_9PEZI</name>
<keyword evidence="4" id="KW-0813">Transport</keyword>
<feature type="region of interest" description="Disordered" evidence="10">
    <location>
        <begin position="369"/>
        <end position="395"/>
    </location>
</feature>
<dbReference type="SMART" id="SM00762">
    <property type="entry name" value="Cog4"/>
    <property type="match status" value="1"/>
</dbReference>
<protein>
    <recommendedName>
        <fullName evidence="3">Conserved oligomeric Golgi complex subunit 4</fullName>
    </recommendedName>
    <alternativeName>
        <fullName evidence="8">Component of oligomeric Golgi complex 4</fullName>
    </alternativeName>
</protein>
<evidence type="ECO:0000256" key="10">
    <source>
        <dbReference type="SAM" id="MobiDB-lite"/>
    </source>
</evidence>
<dbReference type="EMBL" id="JAGPXD010000001">
    <property type="protein sequence ID" value="KAH7376083.1"/>
    <property type="molecule type" value="Genomic_DNA"/>
</dbReference>
<evidence type="ECO:0000313" key="12">
    <source>
        <dbReference type="EMBL" id="KAH7376083.1"/>
    </source>
</evidence>
<dbReference type="InterPro" id="IPR048684">
    <property type="entry name" value="COG4_C"/>
</dbReference>
<keyword evidence="6" id="KW-0333">Golgi apparatus</keyword>
<dbReference type="GO" id="GO:0000139">
    <property type="term" value="C:Golgi membrane"/>
    <property type="evidence" value="ECO:0007669"/>
    <property type="project" value="UniProtKB-SubCell"/>
</dbReference>
<dbReference type="Pfam" id="PF08318">
    <property type="entry name" value="COG4_m"/>
    <property type="match status" value="1"/>
</dbReference>
<dbReference type="PANTHER" id="PTHR24016">
    <property type="entry name" value="CONSERVED OLIGOMERIC GOLGI COMPLEX SUBUNIT 4"/>
    <property type="match status" value="1"/>
</dbReference>
<evidence type="ECO:0000259" key="11">
    <source>
        <dbReference type="SMART" id="SM00762"/>
    </source>
</evidence>
<dbReference type="AlphaFoldDB" id="A0A8K0X9W4"/>
<evidence type="ECO:0000256" key="9">
    <source>
        <dbReference type="SAM" id="Coils"/>
    </source>
</evidence>
<dbReference type="InterPro" id="IPR048682">
    <property type="entry name" value="COG4"/>
</dbReference>
<sequence>MPMSTLANGVFSPRPDMDTTSTTIGGTTHHGRPPTVNTTTANNPASPDVHAASSVAEVRAALSALHARESSITTRLNTLLGSQADLARELGRLDLLRASLGTQVIAARSVGNKMLSGAAETAGGLSGRVRTLDLEKERVEATLRVVQQVSELRACVLGVVGSMGAPQDWEAAAAYLARAAEVPEEITKGKFAAAIVPSVEVPDPPWVTLEDARESLCGLFLREFESAASEGDGAKVTRFFKLFPLIGRGEVGLDVYGRYVCQGVAGTARAVLRDGPGAAAQRDGFFYANALTRLFDHIARIVEGHGTLVERHYGSGKMVRVIERLQQEADVQGGIILDSWVDERDVDRRIKDVKSYPYSFLVQSFLPQQRGPTPRVNSPATGMGGADPRSSEDEGVNMKEVDGVLSEIAVMLGKWALYTRFLALKAQDSSRPEDAPLEMPDVVTKCNLNRKVGEKLTTPYNTMMTFFFRRSVEKAFQLDEQPSGLSLSMSKHIDTNPPYIISAVDDVMYVVNAVIQKSISTAQRDVVASVVPTIGRVLGSDFVGMVQRKMRDESYPKPLVQGGFPPEDRIVQFIVLINSLDTANEYLTRIISSRTGGGEGGADNAALKESFPFDRDVTFVSTALSALLSSFTTKSTELMNEGLQVLFNMVVKLRLRPVLSEAFRDVDYSLTEEELAEVAEQNDESEEQLLEMVSRRFDHGWDALMKPVARLMTPHTFTVLHDLTARYLARVLEQRAWKSRASAFGVIRMERDFSGIVGTVARGNYGVRELFARASQILMVANMERDEWEELAAAGDGDVDGATEDGMIWVLTDEERRRARNLVSE</sequence>
<evidence type="ECO:0000256" key="6">
    <source>
        <dbReference type="ARBA" id="ARBA00023034"/>
    </source>
</evidence>
<feature type="compositionally biased region" description="Polar residues" evidence="10">
    <location>
        <begin position="369"/>
        <end position="380"/>
    </location>
</feature>
<dbReference type="Pfam" id="PF20663">
    <property type="entry name" value="COG4_N"/>
    <property type="match status" value="1"/>
</dbReference>